<dbReference type="Gene3D" id="1.20.1640.10">
    <property type="entry name" value="Multidrug efflux transporter AcrB transmembrane domain"/>
    <property type="match status" value="1"/>
</dbReference>
<name>A0ABQ9EQI7_TEGGR</name>
<sequence length="242" mass="27229">MEVHLLGGNNFKIRTGYLRPLLNRHKLYLRAAYTIIRDKIHNVIQEELYRNLGIASASVFVVTLILIANVWTSLMVFSCVVATSVNVCGFMQFWGLTIDTVTSNLLILAIGLTVDFSAHIGYCFMTLKGTRNGKYDKHIFFLVVLFGLFHGLVFLPVILSWFGPSPYETANVRYKRHINNNQSVNSSVKDDPKKDKDGKIKTPSSLLDEHVIAISKTISPVQNGMASKRQHSLTFKITPVEI</sequence>
<organism evidence="3 4">
    <name type="scientific">Tegillarca granosa</name>
    <name type="common">Malaysian cockle</name>
    <name type="synonym">Anadara granosa</name>
    <dbReference type="NCBI Taxonomy" id="220873"/>
    <lineage>
        <taxon>Eukaryota</taxon>
        <taxon>Metazoa</taxon>
        <taxon>Spiralia</taxon>
        <taxon>Lophotrochozoa</taxon>
        <taxon>Mollusca</taxon>
        <taxon>Bivalvia</taxon>
        <taxon>Autobranchia</taxon>
        <taxon>Pteriomorphia</taxon>
        <taxon>Arcoida</taxon>
        <taxon>Arcoidea</taxon>
        <taxon>Arcidae</taxon>
        <taxon>Tegillarca</taxon>
    </lineage>
</organism>
<keyword evidence="2" id="KW-1133">Transmembrane helix</keyword>
<dbReference type="SUPFAM" id="SSF82866">
    <property type="entry name" value="Multidrug efflux transporter AcrB transmembrane domain"/>
    <property type="match status" value="1"/>
</dbReference>
<feature type="compositionally biased region" description="Basic and acidic residues" evidence="1">
    <location>
        <begin position="188"/>
        <end position="200"/>
    </location>
</feature>
<dbReference type="EMBL" id="JARBDR010000813">
    <property type="protein sequence ID" value="KAJ8305670.1"/>
    <property type="molecule type" value="Genomic_DNA"/>
</dbReference>
<feature type="region of interest" description="Disordered" evidence="1">
    <location>
        <begin position="183"/>
        <end position="202"/>
    </location>
</feature>
<keyword evidence="2" id="KW-0812">Transmembrane</keyword>
<evidence type="ECO:0000313" key="3">
    <source>
        <dbReference type="EMBL" id="KAJ8305670.1"/>
    </source>
</evidence>
<proteinExistence type="predicted"/>
<evidence type="ECO:0000256" key="1">
    <source>
        <dbReference type="SAM" id="MobiDB-lite"/>
    </source>
</evidence>
<evidence type="ECO:0000256" key="2">
    <source>
        <dbReference type="SAM" id="Phobius"/>
    </source>
</evidence>
<keyword evidence="4" id="KW-1185">Reference proteome</keyword>
<dbReference type="Proteomes" id="UP001217089">
    <property type="component" value="Unassembled WGS sequence"/>
</dbReference>
<reference evidence="3 4" key="1">
    <citation type="submission" date="2022-12" db="EMBL/GenBank/DDBJ databases">
        <title>Chromosome-level genome of Tegillarca granosa.</title>
        <authorList>
            <person name="Kim J."/>
        </authorList>
    </citation>
    <scope>NUCLEOTIDE SEQUENCE [LARGE SCALE GENOMIC DNA]</scope>
    <source>
        <strain evidence="3">Teg-2019</strain>
        <tissue evidence="3">Adductor muscle</tissue>
    </source>
</reference>
<evidence type="ECO:0000313" key="4">
    <source>
        <dbReference type="Proteomes" id="UP001217089"/>
    </source>
</evidence>
<gene>
    <name evidence="3" type="ORF">KUTeg_016215</name>
</gene>
<keyword evidence="2" id="KW-0472">Membrane</keyword>
<feature type="transmembrane region" description="Helical" evidence="2">
    <location>
        <begin position="48"/>
        <end position="67"/>
    </location>
</feature>
<comment type="caution">
    <text evidence="3">The sequence shown here is derived from an EMBL/GenBank/DDBJ whole genome shotgun (WGS) entry which is preliminary data.</text>
</comment>
<accession>A0ABQ9EQI7</accession>
<dbReference type="PANTHER" id="PTHR10796:SF130">
    <property type="entry name" value="PATCHED DOMAIN-CONTAINING PROTEIN 3-LIKE PROTEIN"/>
    <property type="match status" value="1"/>
</dbReference>
<protein>
    <submittedName>
        <fullName evidence="3">Uncharacterized protein</fullName>
    </submittedName>
</protein>
<feature type="transmembrane region" description="Helical" evidence="2">
    <location>
        <begin position="139"/>
        <end position="162"/>
    </location>
</feature>
<dbReference type="InterPro" id="IPR051697">
    <property type="entry name" value="Patched_domain-protein"/>
</dbReference>
<feature type="transmembrane region" description="Helical" evidence="2">
    <location>
        <begin position="74"/>
        <end position="94"/>
    </location>
</feature>
<dbReference type="PANTHER" id="PTHR10796">
    <property type="entry name" value="PATCHED-RELATED"/>
    <property type="match status" value="1"/>
</dbReference>
<feature type="transmembrane region" description="Helical" evidence="2">
    <location>
        <begin position="106"/>
        <end position="127"/>
    </location>
</feature>